<keyword evidence="1" id="KW-1133">Transmembrane helix</keyword>
<dbReference type="AlphaFoldDB" id="A0A8H4Q8S3"/>
<keyword evidence="3" id="KW-1185">Reference proteome</keyword>
<name>A0A8H4Q8S3_9HYPO</name>
<evidence type="ECO:0000313" key="3">
    <source>
        <dbReference type="Proteomes" id="UP000562929"/>
    </source>
</evidence>
<dbReference type="Proteomes" id="UP000562929">
    <property type="component" value="Unassembled WGS sequence"/>
</dbReference>
<feature type="transmembrane region" description="Helical" evidence="1">
    <location>
        <begin position="554"/>
        <end position="578"/>
    </location>
</feature>
<sequence>MSEPCSCMTSVSLCYRAIQNTVTLRPVPWQASSLVMADDDVPPIMASSRCQPLGKVWTAVGSFAGLVWKWSVPHRNSHRPGDAVYASVWGGGLSVDGEALRDAVHAAVPDISRKEVPEEEEQIRLFLRERFKQTDGDGETSQESILVETPEEAWPHIPFSIRSHLAAANASHLEAKLRLLLRESFHPAAGLASLTRSTSGVQKTFRMWRKGFAQAVSWRERVGVNVFFVVLACSAVYPDIAAGFLGERSYNQRSIGSRIVTLIQLYFLWTFPFHSLWLLFNWSLERLLGAFVGNSVYALVALVPAIRVSYRQAWFRTMMLALSMSWQIGVQFSPTIRDYVMRLVVRRQMRALRRKTKTGDEGIDWVSVDEAIARELVSQRAFVKQRLNDTLPAWYEVPIKVRTERYIHFTSSMELGRSADQLIGLLKNDLEGIVETLEDYKSTARDGQEVLTTTDRGHVEPRAPKFLLVLFDVVIFAYVCYSFWTQPFTFNTVVAYSTVVVIKQTILALKRYQTVKGARRLFTNMVSINILGMLLVSTPVTVDRKVLAKDGNMVALTLAMVFATLFLAEPVAPALLTVTERGVAASSRVIGFTQRTEEESVMTYDW</sequence>
<feature type="transmembrane region" description="Helical" evidence="1">
    <location>
        <begin position="226"/>
        <end position="247"/>
    </location>
</feature>
<keyword evidence="1" id="KW-0812">Transmembrane</keyword>
<accession>A0A8H4Q8S3</accession>
<reference evidence="2 3" key="1">
    <citation type="journal article" date="2020" name="G3 (Bethesda)">
        <title>Genetic Underpinnings of Host Manipulation by Ophiocordyceps as Revealed by Comparative Transcriptomics.</title>
        <authorList>
            <person name="Will I."/>
            <person name="Das B."/>
            <person name="Trinh T."/>
            <person name="Brachmann A."/>
            <person name="Ohm R.A."/>
            <person name="de Bekker C."/>
        </authorList>
    </citation>
    <scope>NUCLEOTIDE SEQUENCE [LARGE SCALE GENOMIC DNA]</scope>
    <source>
        <strain evidence="2 3">EC05</strain>
    </source>
</reference>
<feature type="transmembrane region" description="Helical" evidence="1">
    <location>
        <begin position="286"/>
        <end position="310"/>
    </location>
</feature>
<keyword evidence="1" id="KW-0472">Membrane</keyword>
<evidence type="ECO:0000313" key="2">
    <source>
        <dbReference type="EMBL" id="KAF4589868.1"/>
    </source>
</evidence>
<feature type="transmembrane region" description="Helical" evidence="1">
    <location>
        <begin position="490"/>
        <end position="509"/>
    </location>
</feature>
<dbReference type="EMBL" id="JAACLJ010000003">
    <property type="protein sequence ID" value="KAF4589868.1"/>
    <property type="molecule type" value="Genomic_DNA"/>
</dbReference>
<dbReference type="OrthoDB" id="4957230at2759"/>
<protein>
    <submittedName>
        <fullName evidence="2">Alpha glucosidase II</fullName>
    </submittedName>
</protein>
<gene>
    <name evidence="2" type="ORF">GQ602_003757</name>
</gene>
<proteinExistence type="predicted"/>
<evidence type="ECO:0000256" key="1">
    <source>
        <dbReference type="SAM" id="Phobius"/>
    </source>
</evidence>
<organism evidence="2 3">
    <name type="scientific">Ophiocordyceps camponoti-floridani</name>
    <dbReference type="NCBI Taxonomy" id="2030778"/>
    <lineage>
        <taxon>Eukaryota</taxon>
        <taxon>Fungi</taxon>
        <taxon>Dikarya</taxon>
        <taxon>Ascomycota</taxon>
        <taxon>Pezizomycotina</taxon>
        <taxon>Sordariomycetes</taxon>
        <taxon>Hypocreomycetidae</taxon>
        <taxon>Hypocreales</taxon>
        <taxon>Ophiocordycipitaceae</taxon>
        <taxon>Ophiocordyceps</taxon>
    </lineage>
</organism>
<comment type="caution">
    <text evidence="2">The sequence shown here is derived from an EMBL/GenBank/DDBJ whole genome shotgun (WGS) entry which is preliminary data.</text>
</comment>
<feature type="transmembrane region" description="Helical" evidence="1">
    <location>
        <begin position="259"/>
        <end position="280"/>
    </location>
</feature>
<feature type="transmembrane region" description="Helical" evidence="1">
    <location>
        <begin position="521"/>
        <end position="542"/>
    </location>
</feature>
<feature type="transmembrane region" description="Helical" evidence="1">
    <location>
        <begin position="466"/>
        <end position="484"/>
    </location>
</feature>